<accession>A0AAE1NCL0</accession>
<keyword evidence="2" id="KW-0732">Signal</keyword>
<evidence type="ECO:0008006" key="5">
    <source>
        <dbReference type="Google" id="ProtNLM"/>
    </source>
</evidence>
<proteinExistence type="predicted"/>
<dbReference type="AlphaFoldDB" id="A0AAE1NCL0"/>
<name>A0AAE1NCL0_9EUCA</name>
<protein>
    <recommendedName>
        <fullName evidence="5">Secreted protein</fullName>
    </recommendedName>
</protein>
<dbReference type="Proteomes" id="UP001292094">
    <property type="component" value="Unassembled WGS sequence"/>
</dbReference>
<reference evidence="3" key="1">
    <citation type="submission" date="2023-11" db="EMBL/GenBank/DDBJ databases">
        <title>Genome assemblies of two species of porcelain crab, Petrolisthes cinctipes and Petrolisthes manimaculis (Anomura: Porcellanidae).</title>
        <authorList>
            <person name="Angst P."/>
        </authorList>
    </citation>
    <scope>NUCLEOTIDE SEQUENCE</scope>
    <source>
        <strain evidence="3">PB745_02</strain>
        <tissue evidence="3">Gill</tissue>
    </source>
</reference>
<evidence type="ECO:0000313" key="4">
    <source>
        <dbReference type="Proteomes" id="UP001292094"/>
    </source>
</evidence>
<comment type="caution">
    <text evidence="3">The sequence shown here is derived from an EMBL/GenBank/DDBJ whole genome shotgun (WGS) entry which is preliminary data.</text>
</comment>
<organism evidence="3 4">
    <name type="scientific">Petrolisthes manimaculis</name>
    <dbReference type="NCBI Taxonomy" id="1843537"/>
    <lineage>
        <taxon>Eukaryota</taxon>
        <taxon>Metazoa</taxon>
        <taxon>Ecdysozoa</taxon>
        <taxon>Arthropoda</taxon>
        <taxon>Crustacea</taxon>
        <taxon>Multicrustacea</taxon>
        <taxon>Malacostraca</taxon>
        <taxon>Eumalacostraca</taxon>
        <taxon>Eucarida</taxon>
        <taxon>Decapoda</taxon>
        <taxon>Pleocyemata</taxon>
        <taxon>Anomura</taxon>
        <taxon>Galatheoidea</taxon>
        <taxon>Porcellanidae</taxon>
        <taxon>Petrolisthes</taxon>
    </lineage>
</organism>
<feature type="signal peptide" evidence="2">
    <location>
        <begin position="1"/>
        <end position="23"/>
    </location>
</feature>
<evidence type="ECO:0000256" key="2">
    <source>
        <dbReference type="SAM" id="SignalP"/>
    </source>
</evidence>
<sequence>MRNWNVFVVVGVVLVLVTVCVEGHLGNNLVHDAALPTCTDLLHEAAPSPPSLTAPLPPDLRGKWFSTR</sequence>
<keyword evidence="4" id="KW-1185">Reference proteome</keyword>
<gene>
    <name evidence="3" type="ORF">Pmani_039576</name>
</gene>
<evidence type="ECO:0000256" key="1">
    <source>
        <dbReference type="SAM" id="MobiDB-lite"/>
    </source>
</evidence>
<feature type="chain" id="PRO_5042212663" description="Secreted protein" evidence="2">
    <location>
        <begin position="24"/>
        <end position="68"/>
    </location>
</feature>
<feature type="compositionally biased region" description="Pro residues" evidence="1">
    <location>
        <begin position="48"/>
        <end position="58"/>
    </location>
</feature>
<dbReference type="EMBL" id="JAWZYT010006905">
    <property type="protein sequence ID" value="KAK4287348.1"/>
    <property type="molecule type" value="Genomic_DNA"/>
</dbReference>
<evidence type="ECO:0000313" key="3">
    <source>
        <dbReference type="EMBL" id="KAK4287348.1"/>
    </source>
</evidence>
<feature type="region of interest" description="Disordered" evidence="1">
    <location>
        <begin position="48"/>
        <end position="68"/>
    </location>
</feature>